<protein>
    <submittedName>
        <fullName evidence="1">Uncharacterized protein</fullName>
    </submittedName>
</protein>
<organism evidence="1">
    <name type="scientific">Tanacetum cinerariifolium</name>
    <name type="common">Dalmatian daisy</name>
    <name type="synonym">Chrysanthemum cinerariifolium</name>
    <dbReference type="NCBI Taxonomy" id="118510"/>
    <lineage>
        <taxon>Eukaryota</taxon>
        <taxon>Viridiplantae</taxon>
        <taxon>Streptophyta</taxon>
        <taxon>Embryophyta</taxon>
        <taxon>Tracheophyta</taxon>
        <taxon>Spermatophyta</taxon>
        <taxon>Magnoliopsida</taxon>
        <taxon>eudicotyledons</taxon>
        <taxon>Gunneridae</taxon>
        <taxon>Pentapetalae</taxon>
        <taxon>asterids</taxon>
        <taxon>campanulids</taxon>
        <taxon>Asterales</taxon>
        <taxon>Asteraceae</taxon>
        <taxon>Asteroideae</taxon>
        <taxon>Anthemideae</taxon>
        <taxon>Anthemidinae</taxon>
        <taxon>Tanacetum</taxon>
    </lineage>
</organism>
<sequence length="82" mass="8957">QCLGTDTPDFLDAAHLGDAHHHGAENDRSQQHLDQFDEAIGERLQLGANVGKEEADRTANDDTDQHLNVELGIPACRSLFHG</sequence>
<proteinExistence type="predicted"/>
<dbReference type="EMBL" id="BKCJ011862137">
    <property type="protein sequence ID" value="GFD59207.1"/>
    <property type="molecule type" value="Genomic_DNA"/>
</dbReference>
<gene>
    <name evidence="1" type="ORF">Tci_931176</name>
</gene>
<feature type="non-terminal residue" evidence="1">
    <location>
        <position position="1"/>
    </location>
</feature>
<name>A0A699XHS3_TANCI</name>
<dbReference type="AlphaFoldDB" id="A0A699XHS3"/>
<accession>A0A699XHS3</accession>
<comment type="caution">
    <text evidence="1">The sequence shown here is derived from an EMBL/GenBank/DDBJ whole genome shotgun (WGS) entry which is preliminary data.</text>
</comment>
<evidence type="ECO:0000313" key="1">
    <source>
        <dbReference type="EMBL" id="GFD59207.1"/>
    </source>
</evidence>
<feature type="non-terminal residue" evidence="1">
    <location>
        <position position="82"/>
    </location>
</feature>
<reference evidence="1" key="1">
    <citation type="journal article" date="2019" name="Sci. Rep.">
        <title>Draft genome of Tanacetum cinerariifolium, the natural source of mosquito coil.</title>
        <authorList>
            <person name="Yamashiro T."/>
            <person name="Shiraishi A."/>
            <person name="Satake H."/>
            <person name="Nakayama K."/>
        </authorList>
    </citation>
    <scope>NUCLEOTIDE SEQUENCE</scope>
</reference>